<evidence type="ECO:0000313" key="8">
    <source>
        <dbReference type="Proteomes" id="UP000824998"/>
    </source>
</evidence>
<evidence type="ECO:0000256" key="4">
    <source>
        <dbReference type="ARBA" id="ARBA00023136"/>
    </source>
</evidence>
<dbReference type="OrthoDB" id="4078873at2759"/>
<name>A0A9P7YHD6_9HELO</name>
<feature type="transmembrane region" description="Helical" evidence="6">
    <location>
        <begin position="179"/>
        <end position="201"/>
    </location>
</feature>
<evidence type="ECO:0000313" key="7">
    <source>
        <dbReference type="EMBL" id="KAG9233933.1"/>
    </source>
</evidence>
<dbReference type="EMBL" id="MU251481">
    <property type="protein sequence ID" value="KAG9233933.1"/>
    <property type="molecule type" value="Genomic_DNA"/>
</dbReference>
<feature type="transmembrane region" description="Helical" evidence="6">
    <location>
        <begin position="156"/>
        <end position="173"/>
    </location>
</feature>
<feature type="transmembrane region" description="Helical" evidence="6">
    <location>
        <begin position="244"/>
        <end position="266"/>
    </location>
</feature>
<gene>
    <name evidence="7" type="ORF">BJ875DRAFT_510861</name>
</gene>
<keyword evidence="8" id="KW-1185">Reference proteome</keyword>
<dbReference type="Pfam" id="PF07690">
    <property type="entry name" value="MFS_1"/>
    <property type="match status" value="1"/>
</dbReference>
<evidence type="ECO:0000256" key="6">
    <source>
        <dbReference type="SAM" id="Phobius"/>
    </source>
</evidence>
<keyword evidence="4 6" id="KW-0472">Membrane</keyword>
<keyword evidence="2 6" id="KW-0812">Transmembrane</keyword>
<dbReference type="Proteomes" id="UP000824998">
    <property type="component" value="Unassembled WGS sequence"/>
</dbReference>
<feature type="transmembrane region" description="Helical" evidence="6">
    <location>
        <begin position="496"/>
        <end position="520"/>
    </location>
</feature>
<dbReference type="Gene3D" id="1.20.1250.20">
    <property type="entry name" value="MFS general substrate transporter like domains"/>
    <property type="match status" value="1"/>
</dbReference>
<dbReference type="InterPro" id="IPR036259">
    <property type="entry name" value="MFS_trans_sf"/>
</dbReference>
<dbReference type="GO" id="GO:0022857">
    <property type="term" value="F:transmembrane transporter activity"/>
    <property type="evidence" value="ECO:0007669"/>
    <property type="project" value="InterPro"/>
</dbReference>
<protein>
    <submittedName>
        <fullName evidence="7">Major facilitator superfamily domain-containing protein</fullName>
    </submittedName>
</protein>
<keyword evidence="3 6" id="KW-1133">Transmembrane helix</keyword>
<comment type="subcellular location">
    <subcellularLocation>
        <location evidence="1">Membrane</location>
        <topology evidence="1">Multi-pass membrane protein</topology>
    </subcellularLocation>
</comment>
<dbReference type="AlphaFoldDB" id="A0A9P7YHD6"/>
<evidence type="ECO:0000256" key="3">
    <source>
        <dbReference type="ARBA" id="ARBA00022989"/>
    </source>
</evidence>
<dbReference type="PANTHER" id="PTHR23501:SF55">
    <property type="entry name" value="SIDEROPHORE IRON TRANSPORTER, PUTATIVE (AFU_ORTHOLOGUE AFUA_3G03440)-RELATED"/>
    <property type="match status" value="1"/>
</dbReference>
<feature type="transmembrane region" description="Helical" evidence="6">
    <location>
        <begin position="368"/>
        <end position="385"/>
    </location>
</feature>
<feature type="transmembrane region" description="Helical" evidence="6">
    <location>
        <begin position="570"/>
        <end position="592"/>
    </location>
</feature>
<feature type="region of interest" description="Disordered" evidence="5">
    <location>
        <begin position="1"/>
        <end position="63"/>
    </location>
</feature>
<feature type="compositionally biased region" description="Polar residues" evidence="5">
    <location>
        <begin position="42"/>
        <end position="51"/>
    </location>
</feature>
<dbReference type="SUPFAM" id="SSF103473">
    <property type="entry name" value="MFS general substrate transporter"/>
    <property type="match status" value="1"/>
</dbReference>
<feature type="transmembrane region" description="Helical" evidence="6">
    <location>
        <begin position="87"/>
        <end position="105"/>
    </location>
</feature>
<evidence type="ECO:0000256" key="2">
    <source>
        <dbReference type="ARBA" id="ARBA00022692"/>
    </source>
</evidence>
<dbReference type="GO" id="GO:0005886">
    <property type="term" value="C:plasma membrane"/>
    <property type="evidence" value="ECO:0007669"/>
    <property type="project" value="TreeGrafter"/>
</dbReference>
<comment type="caution">
    <text evidence="7">The sequence shown here is derived from an EMBL/GenBank/DDBJ whole genome shotgun (WGS) entry which is preliminary data.</text>
</comment>
<feature type="compositionally biased region" description="Polar residues" evidence="5">
    <location>
        <begin position="1"/>
        <end position="15"/>
    </location>
</feature>
<feature type="transmembrane region" description="Helical" evidence="6">
    <location>
        <begin position="125"/>
        <end position="144"/>
    </location>
</feature>
<dbReference type="PANTHER" id="PTHR23501">
    <property type="entry name" value="MAJOR FACILITATOR SUPERFAMILY"/>
    <property type="match status" value="1"/>
</dbReference>
<feature type="transmembrane region" description="Helical" evidence="6">
    <location>
        <begin position="330"/>
        <end position="348"/>
    </location>
</feature>
<feature type="transmembrane region" description="Helical" evidence="6">
    <location>
        <begin position="293"/>
        <end position="318"/>
    </location>
</feature>
<feature type="transmembrane region" description="Helical" evidence="6">
    <location>
        <begin position="468"/>
        <end position="489"/>
    </location>
</feature>
<sequence>MQSSFPPGGNDTSTGLPHEPNTEPPDVIEVIASTDGEHSAIEASTASTHQFSDCPRSRPEKNRDLKYETQLYTSQNKAKQHLPTGPASYVMFSFIILVFLVNSLQAQTSYALTPYVVSEFESHSLLSIITIVTSLLSGVLQIPAAKTLDIWGRAEGFAVMVVISMLGNILMAVCENIQTYFIAQCFSYVGANGMMYALTVVVADSSAMENKGIAFALVNFPYLATSFAGPALAQEIFDTIGFRWFFGLFAMIMPVLSLPVSGLLFCCQRKAKKQGLTCRPESERSIFQSLTHYFVEFDAVGVLLGFIALTLFLLPFSLTGPAGHAWDSPVTVIMLVVGTGLLAAFTMWESFSARSPYVPFHLLKTPSIMGAALATGSLFGAYYCWEGYFTSYLQVVRGLDIAESGYIGNIYNTAGTGWALLIGILIKVSGHYKWLGYASLALLAVGGAMMLLFRQADTGTGSIVMCQIFVSLGGGSLYICGQMAALAVAEQEQTAAIVALMYLASAIGGGVGGALAGAIWSNTVPQELTRLLPDESREMVAEIYGNLDGQLEYGFESPIRSALIEAYSIAQFRLCLAATAILVIAFIGVVMWKDVSVKKTEQAEGGVVS</sequence>
<proteinExistence type="predicted"/>
<accession>A0A9P7YHD6</accession>
<organism evidence="7 8">
    <name type="scientific">Amylocarpus encephaloides</name>
    <dbReference type="NCBI Taxonomy" id="45428"/>
    <lineage>
        <taxon>Eukaryota</taxon>
        <taxon>Fungi</taxon>
        <taxon>Dikarya</taxon>
        <taxon>Ascomycota</taxon>
        <taxon>Pezizomycotina</taxon>
        <taxon>Leotiomycetes</taxon>
        <taxon>Helotiales</taxon>
        <taxon>Helotiales incertae sedis</taxon>
        <taxon>Amylocarpus</taxon>
    </lineage>
</organism>
<evidence type="ECO:0000256" key="5">
    <source>
        <dbReference type="SAM" id="MobiDB-lite"/>
    </source>
</evidence>
<dbReference type="InterPro" id="IPR011701">
    <property type="entry name" value="MFS"/>
</dbReference>
<feature type="transmembrane region" description="Helical" evidence="6">
    <location>
        <begin position="405"/>
        <end position="428"/>
    </location>
</feature>
<feature type="transmembrane region" description="Helical" evidence="6">
    <location>
        <begin position="435"/>
        <end position="456"/>
    </location>
</feature>
<reference evidence="7" key="1">
    <citation type="journal article" date="2021" name="IMA Fungus">
        <title>Genomic characterization of three marine fungi, including Emericellopsis atlantica sp. nov. with signatures of a generalist lifestyle and marine biomass degradation.</title>
        <authorList>
            <person name="Hagestad O.C."/>
            <person name="Hou L."/>
            <person name="Andersen J.H."/>
            <person name="Hansen E.H."/>
            <person name="Altermark B."/>
            <person name="Li C."/>
            <person name="Kuhnert E."/>
            <person name="Cox R.J."/>
            <person name="Crous P.W."/>
            <person name="Spatafora J.W."/>
            <person name="Lail K."/>
            <person name="Amirebrahimi M."/>
            <person name="Lipzen A."/>
            <person name="Pangilinan J."/>
            <person name="Andreopoulos W."/>
            <person name="Hayes R.D."/>
            <person name="Ng V."/>
            <person name="Grigoriev I.V."/>
            <person name="Jackson S.A."/>
            <person name="Sutton T.D.S."/>
            <person name="Dobson A.D.W."/>
            <person name="Rama T."/>
        </authorList>
    </citation>
    <scope>NUCLEOTIDE SEQUENCE</scope>
    <source>
        <strain evidence="7">TRa018bII</strain>
    </source>
</reference>
<evidence type="ECO:0000256" key="1">
    <source>
        <dbReference type="ARBA" id="ARBA00004141"/>
    </source>
</evidence>